<evidence type="ECO:0000256" key="2">
    <source>
        <dbReference type="SAM" id="Phobius"/>
    </source>
</evidence>
<feature type="region of interest" description="Disordered" evidence="1">
    <location>
        <begin position="1"/>
        <end position="28"/>
    </location>
</feature>
<evidence type="ECO:0000256" key="1">
    <source>
        <dbReference type="SAM" id="MobiDB-lite"/>
    </source>
</evidence>
<evidence type="ECO:0000313" key="4">
    <source>
        <dbReference type="Proteomes" id="UP000035054"/>
    </source>
</evidence>
<keyword evidence="2" id="KW-1133">Transmembrane helix</keyword>
<sequence length="139" mass="16059">MTAKLPQEPQRKPEEKPPATQGKGARTGPWRLFKNLLLLARATEDQVKEQARDRVKHTIENNDVLKEIKNEFRRDYNDAQNEIAKLSSWVRVIIFISVALVFLAGPLVPDIFSLDVLKVEIENLKEDIKDLREENQTQN</sequence>
<feature type="transmembrane region" description="Helical" evidence="2">
    <location>
        <begin position="89"/>
        <end position="108"/>
    </location>
</feature>
<comment type="caution">
    <text evidence="3">The sequence shown here is derived from an EMBL/GenBank/DDBJ whole genome shotgun (WGS) entry which is preliminary data.</text>
</comment>
<dbReference type="EMBL" id="JXUO01000306">
    <property type="protein sequence ID" value="KKZ10783.1"/>
    <property type="molecule type" value="Genomic_DNA"/>
</dbReference>
<keyword evidence="2" id="KW-0812">Transmembrane</keyword>
<name>A0A6N3X2P4_9SYNE</name>
<evidence type="ECO:0000313" key="3">
    <source>
        <dbReference type="EMBL" id="KKZ10783.1"/>
    </source>
</evidence>
<reference evidence="3 4" key="1">
    <citation type="submission" date="2015-01" db="EMBL/GenBank/DDBJ databases">
        <title>Lifestyle Evolution in Cyanobacterial Symbionts of Sponges.</title>
        <authorList>
            <person name="Burgsdorf I."/>
            <person name="Slaby B.M."/>
            <person name="Handley K.M."/>
            <person name="Haber M."/>
            <person name="Blom J."/>
            <person name="Marshall C.W."/>
            <person name="Gilbert J.A."/>
            <person name="Hentschel U."/>
            <person name="Steindler L."/>
        </authorList>
    </citation>
    <scope>NUCLEOTIDE SEQUENCE [LARGE SCALE GENOMIC DNA]</scope>
    <source>
        <strain evidence="3">142</strain>
    </source>
</reference>
<dbReference type="AlphaFoldDB" id="A0A6N3X2P4"/>
<organism evidence="3 4">
    <name type="scientific">Candidatus Synechococcus spongiarum 142</name>
    <dbReference type="NCBI Taxonomy" id="1608213"/>
    <lineage>
        <taxon>Bacteria</taxon>
        <taxon>Bacillati</taxon>
        <taxon>Cyanobacteriota</taxon>
        <taxon>Cyanophyceae</taxon>
        <taxon>Synechococcales</taxon>
        <taxon>Synechococcaceae</taxon>
        <taxon>Synechococcus</taxon>
    </lineage>
</organism>
<proteinExistence type="predicted"/>
<protein>
    <submittedName>
        <fullName evidence="3">Uncharacterized protein</fullName>
    </submittedName>
</protein>
<dbReference type="Proteomes" id="UP000035054">
    <property type="component" value="Unassembled WGS sequence"/>
</dbReference>
<keyword evidence="2" id="KW-0472">Membrane</keyword>
<accession>A0A6N3X2P4</accession>
<gene>
    <name evidence="3" type="ORF">TH68_09835</name>
</gene>